<dbReference type="InterPro" id="IPR052558">
    <property type="entry name" value="Siderophore_Hydrolase_D"/>
</dbReference>
<keyword evidence="2 3" id="KW-0378">Hydrolase</keyword>
<protein>
    <submittedName>
        <fullName evidence="3">Alpha/beta hydrolase</fullName>
    </submittedName>
</protein>
<sequence>MLDANFSFGTMAETAAVQALMGEAQPVIIVGVGTAADPATHWLRRLRDYTPGAPRLDSASPTAAMIQRKLSAVGHDPHEWMGHAPEFLRFLQDEPLPRLMTDYPVDSADIGACGHSAGGAFLSYVLLRKAPPFTKLIIGSFGVNWYTPETLARLERTFAGCPAGREVQVYSAFGGAELADHSINALLRDSFALLDRLAEADPGYTFTRQVFDRQGHGSMIACLAASGIRHLWPGKPYTEAAETR</sequence>
<dbReference type="SUPFAM" id="SSF53474">
    <property type="entry name" value="alpha/beta-Hydrolases"/>
    <property type="match status" value="1"/>
</dbReference>
<name>A0A5N0DXB2_9NOCA</name>
<organism evidence="3 4">
    <name type="scientific">Nocardia colli</name>
    <dbReference type="NCBI Taxonomy" id="2545717"/>
    <lineage>
        <taxon>Bacteria</taxon>
        <taxon>Bacillati</taxon>
        <taxon>Actinomycetota</taxon>
        <taxon>Actinomycetes</taxon>
        <taxon>Mycobacteriales</taxon>
        <taxon>Nocardiaceae</taxon>
        <taxon>Nocardia</taxon>
    </lineage>
</organism>
<dbReference type="Gene3D" id="3.40.50.1820">
    <property type="entry name" value="alpha/beta hydrolase"/>
    <property type="match status" value="1"/>
</dbReference>
<keyword evidence="4" id="KW-1185">Reference proteome</keyword>
<dbReference type="PANTHER" id="PTHR40841:SF2">
    <property type="entry name" value="SIDEROPHORE-DEGRADING ESTERASE (EUROFUNG)"/>
    <property type="match status" value="1"/>
</dbReference>
<proteinExistence type="inferred from homology"/>
<evidence type="ECO:0000256" key="1">
    <source>
        <dbReference type="ARBA" id="ARBA00005622"/>
    </source>
</evidence>
<dbReference type="EMBL" id="VXLC01000032">
    <property type="protein sequence ID" value="KAA8880594.1"/>
    <property type="molecule type" value="Genomic_DNA"/>
</dbReference>
<dbReference type="Proteomes" id="UP000323876">
    <property type="component" value="Unassembled WGS sequence"/>
</dbReference>
<accession>A0A5N0DXB2</accession>
<reference evidence="3 4" key="1">
    <citation type="submission" date="2019-09" db="EMBL/GenBank/DDBJ databases">
        <authorList>
            <person name="Wang X."/>
        </authorList>
    </citation>
    <scope>NUCLEOTIDE SEQUENCE [LARGE SCALE GENOMIC DNA]</scope>
    <source>
        <strain evidence="3 4">CICC 11023</strain>
    </source>
</reference>
<dbReference type="OrthoDB" id="6381520at2"/>
<dbReference type="GO" id="GO:0016788">
    <property type="term" value="F:hydrolase activity, acting on ester bonds"/>
    <property type="evidence" value="ECO:0007669"/>
    <property type="project" value="TreeGrafter"/>
</dbReference>
<dbReference type="RefSeq" id="WP_150407472.1">
    <property type="nucleotide sequence ID" value="NZ_VXLC01000032.1"/>
</dbReference>
<dbReference type="InterPro" id="IPR029058">
    <property type="entry name" value="AB_hydrolase_fold"/>
</dbReference>
<comment type="similarity">
    <text evidence="1">Belongs to the esterase D family.</text>
</comment>
<evidence type="ECO:0000256" key="2">
    <source>
        <dbReference type="ARBA" id="ARBA00022801"/>
    </source>
</evidence>
<evidence type="ECO:0000313" key="3">
    <source>
        <dbReference type="EMBL" id="KAA8880594.1"/>
    </source>
</evidence>
<evidence type="ECO:0000313" key="4">
    <source>
        <dbReference type="Proteomes" id="UP000323876"/>
    </source>
</evidence>
<dbReference type="PANTHER" id="PTHR40841">
    <property type="entry name" value="SIDEROPHORE TRIACETYLFUSARININE C ESTERASE"/>
    <property type="match status" value="1"/>
</dbReference>
<gene>
    <name evidence="3" type="ORF">F3087_40455</name>
</gene>
<comment type="caution">
    <text evidence="3">The sequence shown here is derived from an EMBL/GenBank/DDBJ whole genome shotgun (WGS) entry which is preliminary data.</text>
</comment>
<dbReference type="AlphaFoldDB" id="A0A5N0DXB2"/>